<feature type="domain" description="EamA" evidence="7">
    <location>
        <begin position="142"/>
        <end position="274"/>
    </location>
</feature>
<feature type="transmembrane region" description="Helical" evidence="6">
    <location>
        <begin position="116"/>
        <end position="137"/>
    </location>
</feature>
<name>A0A147GLK5_9BURK</name>
<dbReference type="InterPro" id="IPR037185">
    <property type="entry name" value="EmrE-like"/>
</dbReference>
<feature type="transmembrane region" description="Helical" evidence="6">
    <location>
        <begin position="172"/>
        <end position="191"/>
    </location>
</feature>
<feature type="transmembrane region" description="Helical" evidence="6">
    <location>
        <begin position="259"/>
        <end position="277"/>
    </location>
</feature>
<gene>
    <name evidence="8" type="ORF">NS331_23735</name>
</gene>
<feature type="transmembrane region" description="Helical" evidence="6">
    <location>
        <begin position="203"/>
        <end position="222"/>
    </location>
</feature>
<comment type="similarity">
    <text evidence="2">Belongs to the EamA transporter family.</text>
</comment>
<dbReference type="EMBL" id="LDSL01000188">
    <property type="protein sequence ID" value="KTT14469.1"/>
    <property type="molecule type" value="Genomic_DNA"/>
</dbReference>
<keyword evidence="3 6" id="KW-0812">Transmembrane</keyword>
<comment type="subcellular location">
    <subcellularLocation>
        <location evidence="1">Membrane</location>
        <topology evidence="1">Multi-pass membrane protein</topology>
    </subcellularLocation>
</comment>
<dbReference type="Pfam" id="PF00892">
    <property type="entry name" value="EamA"/>
    <property type="match status" value="2"/>
</dbReference>
<keyword evidence="9" id="KW-1185">Reference proteome</keyword>
<evidence type="ECO:0000259" key="7">
    <source>
        <dbReference type="Pfam" id="PF00892"/>
    </source>
</evidence>
<organism evidence="8 9">
    <name type="scientific">Pseudacidovorax intermedius</name>
    <dbReference type="NCBI Taxonomy" id="433924"/>
    <lineage>
        <taxon>Bacteria</taxon>
        <taxon>Pseudomonadati</taxon>
        <taxon>Pseudomonadota</taxon>
        <taxon>Betaproteobacteria</taxon>
        <taxon>Burkholderiales</taxon>
        <taxon>Comamonadaceae</taxon>
        <taxon>Pseudacidovorax</taxon>
    </lineage>
</organism>
<dbReference type="PANTHER" id="PTHR32322">
    <property type="entry name" value="INNER MEMBRANE TRANSPORTER"/>
    <property type="match status" value="1"/>
</dbReference>
<keyword evidence="5 6" id="KW-0472">Membrane</keyword>
<accession>A0A147GLK5</accession>
<evidence type="ECO:0000256" key="3">
    <source>
        <dbReference type="ARBA" id="ARBA00022692"/>
    </source>
</evidence>
<feature type="transmembrane region" description="Helical" evidence="6">
    <location>
        <begin position="61"/>
        <end position="80"/>
    </location>
</feature>
<evidence type="ECO:0000256" key="6">
    <source>
        <dbReference type="SAM" id="Phobius"/>
    </source>
</evidence>
<feature type="domain" description="EamA" evidence="7">
    <location>
        <begin position="1"/>
        <end position="133"/>
    </location>
</feature>
<evidence type="ECO:0000256" key="2">
    <source>
        <dbReference type="ARBA" id="ARBA00007362"/>
    </source>
</evidence>
<dbReference type="InterPro" id="IPR050638">
    <property type="entry name" value="AA-Vitamin_Transporters"/>
</dbReference>
<feature type="transmembrane region" description="Helical" evidence="6">
    <location>
        <begin position="86"/>
        <end position="109"/>
    </location>
</feature>
<evidence type="ECO:0000313" key="9">
    <source>
        <dbReference type="Proteomes" id="UP000072741"/>
    </source>
</evidence>
<dbReference type="SUPFAM" id="SSF103481">
    <property type="entry name" value="Multidrug resistance efflux transporter EmrE"/>
    <property type="match status" value="2"/>
</dbReference>
<dbReference type="PATRIC" id="fig|433924.3.peg.1962"/>
<dbReference type="PANTHER" id="PTHR32322:SF2">
    <property type="entry name" value="EAMA DOMAIN-CONTAINING PROTEIN"/>
    <property type="match status" value="1"/>
</dbReference>
<feature type="transmembrane region" description="Helical" evidence="6">
    <location>
        <begin position="35"/>
        <end position="54"/>
    </location>
</feature>
<reference evidence="8 9" key="1">
    <citation type="journal article" date="2016" name="Front. Microbiol.">
        <title>Genomic Resource of Rice Seed Associated Bacteria.</title>
        <authorList>
            <person name="Midha S."/>
            <person name="Bansal K."/>
            <person name="Sharma S."/>
            <person name="Kumar N."/>
            <person name="Patil P.P."/>
            <person name="Chaudhry V."/>
            <person name="Patil P.B."/>
        </authorList>
    </citation>
    <scope>NUCLEOTIDE SEQUENCE [LARGE SCALE GENOMIC DNA]</scope>
    <source>
        <strain evidence="8 9">NS331</strain>
    </source>
</reference>
<dbReference type="Proteomes" id="UP000072741">
    <property type="component" value="Unassembled WGS sequence"/>
</dbReference>
<dbReference type="AlphaFoldDB" id="A0A147GLK5"/>
<evidence type="ECO:0000256" key="4">
    <source>
        <dbReference type="ARBA" id="ARBA00022989"/>
    </source>
</evidence>
<feature type="transmembrane region" description="Helical" evidence="6">
    <location>
        <begin position="143"/>
        <end position="160"/>
    </location>
</feature>
<evidence type="ECO:0000256" key="1">
    <source>
        <dbReference type="ARBA" id="ARBA00004141"/>
    </source>
</evidence>
<feature type="transmembrane region" description="Helical" evidence="6">
    <location>
        <begin position="234"/>
        <end position="253"/>
    </location>
</feature>
<keyword evidence="4 6" id="KW-1133">Transmembrane helix</keyword>
<evidence type="ECO:0000313" key="8">
    <source>
        <dbReference type="EMBL" id="KTT14469.1"/>
    </source>
</evidence>
<dbReference type="GO" id="GO:0016020">
    <property type="term" value="C:membrane"/>
    <property type="evidence" value="ECO:0007669"/>
    <property type="project" value="UniProtKB-SubCell"/>
</dbReference>
<dbReference type="InterPro" id="IPR000620">
    <property type="entry name" value="EamA_dom"/>
</dbReference>
<comment type="caution">
    <text evidence="8">The sequence shown here is derived from an EMBL/GenBank/DDBJ whole genome shotgun (WGS) entry which is preliminary data.</text>
</comment>
<protein>
    <recommendedName>
        <fullName evidence="7">EamA domain-containing protein</fullName>
    </recommendedName>
</protein>
<evidence type="ECO:0000256" key="5">
    <source>
        <dbReference type="ARBA" id="ARBA00023136"/>
    </source>
</evidence>
<dbReference type="RefSeq" id="WP_058644386.1">
    <property type="nucleotide sequence ID" value="NZ_LDSL01000188.1"/>
</dbReference>
<proteinExistence type="inferred from homology"/>
<dbReference type="OrthoDB" id="8586241at2"/>
<sequence>MGALLVLLSALGFGAMALFAHVLYAQGMDTHSLLTLRFALAAVLLGGLAWARGARFPAGRALADAMLMGLAYALMAWTYFSALRHASSATVALLLYVYPVLVAVAAAALRLDRFGAAEALCLGLASAGLCLVLGGAIAGTATGLLLALASALCYSAYILLGSRAQPPVDSLAASTVVLGTAAACYLGLAMWQGMRWPQGASGWGAMLALAIFGTVVAIVAFVAGLRRVGPTQAAVLSTLEPVVTVGLGVAFLGERLSPGAAAGGALILLAALALTVARSRRARAGRGVVGATVPDAS</sequence>